<proteinExistence type="predicted"/>
<reference evidence="2 3" key="1">
    <citation type="submission" date="2014-06" db="EMBL/GenBank/DDBJ databases">
        <title>Draft genome sequence of Bacillus manliponensis JCM 15802 (MCCC 1A00708).</title>
        <authorList>
            <person name="Lai Q."/>
            <person name="Liu Y."/>
            <person name="Shao Z."/>
        </authorList>
    </citation>
    <scope>NUCLEOTIDE SEQUENCE [LARGE SCALE GENOMIC DNA]</scope>
    <source>
        <strain evidence="2 3">JCM 15802</strain>
    </source>
</reference>
<dbReference type="RefSeq" id="WP_034638445.1">
    <property type="nucleotide sequence ID" value="NZ_CBCSJC010000033.1"/>
</dbReference>
<dbReference type="EMBL" id="JOTN01000006">
    <property type="protein sequence ID" value="KEK19635.1"/>
    <property type="molecule type" value="Genomic_DNA"/>
</dbReference>
<keyword evidence="2" id="KW-0808">Transferase</keyword>
<dbReference type="Gene3D" id="3.40.630.30">
    <property type="match status" value="2"/>
</dbReference>
<feature type="domain" description="N-acetyltransferase" evidence="1">
    <location>
        <begin position="1"/>
        <end position="147"/>
    </location>
</feature>
<dbReference type="OrthoDB" id="9768284at2"/>
<evidence type="ECO:0000313" key="2">
    <source>
        <dbReference type="EMBL" id="KEK19635.1"/>
    </source>
</evidence>
<protein>
    <submittedName>
        <fullName evidence="2">Acetyltransferase</fullName>
    </submittedName>
</protein>
<dbReference type="GO" id="GO:0030649">
    <property type="term" value="P:aminoglycoside antibiotic catabolic process"/>
    <property type="evidence" value="ECO:0007669"/>
    <property type="project" value="TreeGrafter"/>
</dbReference>
<dbReference type="Proteomes" id="UP000027822">
    <property type="component" value="Unassembled WGS sequence"/>
</dbReference>
<dbReference type="Pfam" id="PF13530">
    <property type="entry name" value="SCP2_2"/>
    <property type="match status" value="1"/>
</dbReference>
<evidence type="ECO:0000259" key="1">
    <source>
        <dbReference type="PROSITE" id="PS51186"/>
    </source>
</evidence>
<dbReference type="PANTHER" id="PTHR37817">
    <property type="entry name" value="N-ACETYLTRANSFERASE EIS"/>
    <property type="match status" value="1"/>
</dbReference>
<dbReference type="STRING" id="574376.BAMA_20420"/>
<dbReference type="eggNOG" id="COG4552">
    <property type="taxonomic scope" value="Bacteria"/>
</dbReference>
<dbReference type="InterPro" id="IPR025559">
    <property type="entry name" value="Eis_dom"/>
</dbReference>
<dbReference type="InterPro" id="IPR016181">
    <property type="entry name" value="Acyl_CoA_acyltransferase"/>
</dbReference>
<dbReference type="InterPro" id="IPR051554">
    <property type="entry name" value="Acetyltransferase_Eis"/>
</dbReference>
<dbReference type="InterPro" id="IPR036527">
    <property type="entry name" value="SCP2_sterol-bd_dom_sf"/>
</dbReference>
<evidence type="ECO:0000313" key="3">
    <source>
        <dbReference type="Proteomes" id="UP000027822"/>
    </source>
</evidence>
<comment type="caution">
    <text evidence="2">The sequence shown here is derived from an EMBL/GenBank/DDBJ whole genome shotgun (WGS) entry which is preliminary data.</text>
</comment>
<gene>
    <name evidence="2" type="ORF">BAMA_20420</name>
</gene>
<dbReference type="Pfam" id="PF13527">
    <property type="entry name" value="Acetyltransf_9"/>
    <property type="match status" value="1"/>
</dbReference>
<dbReference type="InterPro" id="IPR041380">
    <property type="entry name" value="Acetyltransf_17"/>
</dbReference>
<dbReference type="SUPFAM" id="SSF55729">
    <property type="entry name" value="Acyl-CoA N-acyltransferases (Nat)"/>
    <property type="match status" value="1"/>
</dbReference>
<name>A0A073JZE9_9BACI</name>
<keyword evidence="3" id="KW-1185">Reference proteome</keyword>
<dbReference type="PANTHER" id="PTHR37817:SF1">
    <property type="entry name" value="N-ACETYLTRANSFERASE EIS"/>
    <property type="match status" value="1"/>
</dbReference>
<dbReference type="Gene3D" id="3.30.1050.10">
    <property type="entry name" value="SCP2 sterol-binding domain"/>
    <property type="match status" value="1"/>
</dbReference>
<dbReference type="Pfam" id="PF17668">
    <property type="entry name" value="Acetyltransf_17"/>
    <property type="match status" value="1"/>
</dbReference>
<sequence>MTVIRLAEAHYKEAVHLSEYAFQNKVSAEEVERRKEHYKKYHELFGILDEQKLAAKLHLVPLEVYIGEQKYKMGGIAGVATYPEYRRKGYVKELLQHTLKTMKDEGYSMSMLYPFSVSFYRKYGWELYTDRHVYTLTKHDLMKHADVKGTVRRFQKETHHEDIELVYEQFAKRYEGMLVRSKDWWMHSVYDDLHAAIYYTKQNEPIGYILYEIKDYKMKVEEFVPLSREARSGLWNFICQHDSMLNEVEMIVHEKEPLPYTLQEPRIKAEKKPYFMARIVDVERFLQQYSFESGSEGTEVILHITDSFADWNNKTVICKNGEVVVLHEDEAKQLQDKGLHVNINTLSTMLLGYKRPLELYEIGAIVGEEEIVQQLESLIALRQPFLYDFF</sequence>
<organism evidence="2 3">
    <name type="scientific">Bacillus manliponensis</name>
    <dbReference type="NCBI Taxonomy" id="574376"/>
    <lineage>
        <taxon>Bacteria</taxon>
        <taxon>Bacillati</taxon>
        <taxon>Bacillota</taxon>
        <taxon>Bacilli</taxon>
        <taxon>Bacillales</taxon>
        <taxon>Bacillaceae</taxon>
        <taxon>Bacillus</taxon>
        <taxon>Bacillus cereus group</taxon>
    </lineage>
</organism>
<dbReference type="CDD" id="cd04301">
    <property type="entry name" value="NAT_SF"/>
    <property type="match status" value="1"/>
</dbReference>
<dbReference type="PROSITE" id="PS51186">
    <property type="entry name" value="GNAT"/>
    <property type="match status" value="1"/>
</dbReference>
<dbReference type="AlphaFoldDB" id="A0A073JZE9"/>
<accession>A0A073JZE9</accession>
<dbReference type="GO" id="GO:0034069">
    <property type="term" value="F:aminoglycoside N-acetyltransferase activity"/>
    <property type="evidence" value="ECO:0007669"/>
    <property type="project" value="TreeGrafter"/>
</dbReference>
<dbReference type="InterPro" id="IPR000182">
    <property type="entry name" value="GNAT_dom"/>
</dbReference>
<dbReference type="SUPFAM" id="SSF55718">
    <property type="entry name" value="SCP-like"/>
    <property type="match status" value="1"/>
</dbReference>